<evidence type="ECO:0000313" key="3">
    <source>
        <dbReference type="EMBL" id="GAA3285557.1"/>
    </source>
</evidence>
<keyword evidence="2" id="KW-0472">Membrane</keyword>
<dbReference type="Proteomes" id="UP001501736">
    <property type="component" value="Unassembled WGS sequence"/>
</dbReference>
<dbReference type="RefSeq" id="WP_344720509.1">
    <property type="nucleotide sequence ID" value="NZ_BAAAYG010000007.1"/>
</dbReference>
<organism evidence="3 4">
    <name type="scientific">Nesterenkonia halobia</name>
    <dbReference type="NCBI Taxonomy" id="37922"/>
    <lineage>
        <taxon>Bacteria</taxon>
        <taxon>Bacillati</taxon>
        <taxon>Actinomycetota</taxon>
        <taxon>Actinomycetes</taxon>
        <taxon>Micrococcales</taxon>
        <taxon>Micrococcaceae</taxon>
        <taxon>Nesterenkonia</taxon>
    </lineage>
</organism>
<accession>A0ABP6RD32</accession>
<evidence type="ECO:0000256" key="2">
    <source>
        <dbReference type="SAM" id="Phobius"/>
    </source>
</evidence>
<reference evidence="4" key="1">
    <citation type="journal article" date="2019" name="Int. J. Syst. Evol. Microbiol.">
        <title>The Global Catalogue of Microorganisms (GCM) 10K type strain sequencing project: providing services to taxonomists for standard genome sequencing and annotation.</title>
        <authorList>
            <consortium name="The Broad Institute Genomics Platform"/>
            <consortium name="The Broad Institute Genome Sequencing Center for Infectious Disease"/>
            <person name="Wu L."/>
            <person name="Ma J."/>
        </authorList>
    </citation>
    <scope>NUCLEOTIDE SEQUENCE [LARGE SCALE GENOMIC DNA]</scope>
    <source>
        <strain evidence="4">JCM 11483</strain>
    </source>
</reference>
<comment type="caution">
    <text evidence="3">The sequence shown here is derived from an EMBL/GenBank/DDBJ whole genome shotgun (WGS) entry which is preliminary data.</text>
</comment>
<keyword evidence="2" id="KW-0812">Transmembrane</keyword>
<gene>
    <name evidence="3" type="ORF">GCM10020260_18270</name>
</gene>
<proteinExistence type="predicted"/>
<feature type="region of interest" description="Disordered" evidence="1">
    <location>
        <begin position="1"/>
        <end position="34"/>
    </location>
</feature>
<keyword evidence="2" id="KW-1133">Transmembrane helix</keyword>
<evidence type="ECO:0000313" key="4">
    <source>
        <dbReference type="Proteomes" id="UP001501736"/>
    </source>
</evidence>
<feature type="transmembrane region" description="Helical" evidence="2">
    <location>
        <begin position="48"/>
        <end position="70"/>
    </location>
</feature>
<protein>
    <recommendedName>
        <fullName evidence="5">Cell division protein FtsL</fullName>
    </recommendedName>
</protein>
<evidence type="ECO:0008006" key="5">
    <source>
        <dbReference type="Google" id="ProtNLM"/>
    </source>
</evidence>
<evidence type="ECO:0000256" key="1">
    <source>
        <dbReference type="SAM" id="MobiDB-lite"/>
    </source>
</evidence>
<feature type="compositionally biased region" description="Low complexity" evidence="1">
    <location>
        <begin position="169"/>
        <end position="189"/>
    </location>
</feature>
<name>A0ABP6RD32_9MICC</name>
<feature type="region of interest" description="Disordered" evidence="1">
    <location>
        <begin position="136"/>
        <end position="221"/>
    </location>
</feature>
<keyword evidence="4" id="KW-1185">Reference proteome</keyword>
<sequence length="221" mass="22588">MSTQAAPEPEGLSGVAPETPGDAQRSPLHATRPALQALPRLRRRHRGLVGGVIGLMVTALIAVLAINVHISTTQYRVVELSEQRQQLVQQNEALAQQVQHLESPQVLSDSAVSLGMVMPARSGAFDLQSGAVVGSAEAADSGDRPSSFVPAPTVPGQEGTAPMDVSEEAAAAPSGPLGAGALDALARSSTPPPESGAAVEDDQQFSADRLDGGTVPAPSLD</sequence>
<dbReference type="EMBL" id="BAAAYG010000007">
    <property type="protein sequence ID" value="GAA3285557.1"/>
    <property type="molecule type" value="Genomic_DNA"/>
</dbReference>